<dbReference type="RefSeq" id="WP_171080169.1">
    <property type="nucleotide sequence ID" value="NZ_BNBU01000005.1"/>
</dbReference>
<dbReference type="InterPro" id="IPR003793">
    <property type="entry name" value="UPF0166"/>
</dbReference>
<dbReference type="InterPro" id="IPR015867">
    <property type="entry name" value="N-reg_PII/ATP_PRibTrfase_C"/>
</dbReference>
<evidence type="ECO:0000313" key="3">
    <source>
        <dbReference type="Proteomes" id="UP000587462"/>
    </source>
</evidence>
<protein>
    <submittedName>
        <fullName evidence="2">DUF190 domain-containing protein</fullName>
    </submittedName>
</protein>
<organism evidence="2 3">
    <name type="scientific">Streptomyces morookaense</name>
    <name type="common">Streptoverticillium morookaense</name>
    <dbReference type="NCBI Taxonomy" id="1970"/>
    <lineage>
        <taxon>Bacteria</taxon>
        <taxon>Bacillati</taxon>
        <taxon>Actinomycetota</taxon>
        <taxon>Actinomycetes</taxon>
        <taxon>Kitasatosporales</taxon>
        <taxon>Streptomycetaceae</taxon>
        <taxon>Streptomyces</taxon>
    </lineage>
</organism>
<proteinExistence type="inferred from homology"/>
<sequence length="99" mass="10936">MHRLTVFVRTTDTAGHSPLYVEIVRHARQHGLRGATVLPCVAGFGESRTVRRRRGLGLAQDRPLMLLFVDTADRIALFRMSLREIAPGSLAVLDVVTTA</sequence>
<dbReference type="PANTHER" id="PTHR35983:SF1">
    <property type="entry name" value="UPF0166 PROTEIN TM_0021"/>
    <property type="match status" value="1"/>
</dbReference>
<dbReference type="Proteomes" id="UP000587462">
    <property type="component" value="Unassembled WGS sequence"/>
</dbReference>
<dbReference type="PANTHER" id="PTHR35983">
    <property type="entry name" value="UPF0166 PROTEIN TM_0021"/>
    <property type="match status" value="1"/>
</dbReference>
<gene>
    <name evidence="2" type="ORF">HG542_11130</name>
</gene>
<comment type="similarity">
    <text evidence="1">Belongs to the UPF0166 family.</text>
</comment>
<evidence type="ECO:0000313" key="2">
    <source>
        <dbReference type="EMBL" id="NVK78216.1"/>
    </source>
</evidence>
<dbReference type="SUPFAM" id="SSF54913">
    <property type="entry name" value="GlnB-like"/>
    <property type="match status" value="1"/>
</dbReference>
<comment type="caution">
    <text evidence="2">The sequence shown here is derived from an EMBL/GenBank/DDBJ whole genome shotgun (WGS) entry which is preliminary data.</text>
</comment>
<dbReference type="AlphaFoldDB" id="A0A7Y7B396"/>
<dbReference type="InterPro" id="IPR011322">
    <property type="entry name" value="N-reg_PII-like_a/b"/>
</dbReference>
<accession>A0A7Y7B396</accession>
<dbReference type="Pfam" id="PF02641">
    <property type="entry name" value="DUF190"/>
    <property type="match status" value="1"/>
</dbReference>
<evidence type="ECO:0000256" key="1">
    <source>
        <dbReference type="ARBA" id="ARBA00010554"/>
    </source>
</evidence>
<dbReference type="Gene3D" id="3.30.70.120">
    <property type="match status" value="1"/>
</dbReference>
<dbReference type="EMBL" id="JABBXF010000021">
    <property type="protein sequence ID" value="NVK78216.1"/>
    <property type="molecule type" value="Genomic_DNA"/>
</dbReference>
<keyword evidence="3" id="KW-1185">Reference proteome</keyword>
<name>A0A7Y7B396_STRMO</name>
<reference evidence="2 3" key="1">
    <citation type="submission" date="2020-04" db="EMBL/GenBank/DDBJ databases">
        <title>Draft Genome Sequence of Streptomyces morookaense DSM 40503, an 8-azaguanine-producing strain.</title>
        <authorList>
            <person name="Qi J."/>
            <person name="Gao J.-M."/>
        </authorList>
    </citation>
    <scope>NUCLEOTIDE SEQUENCE [LARGE SCALE GENOMIC DNA]</scope>
    <source>
        <strain evidence="2 3">DSM 40503</strain>
    </source>
</reference>